<evidence type="ECO:0008006" key="4">
    <source>
        <dbReference type="Google" id="ProtNLM"/>
    </source>
</evidence>
<name>A0A972FYN9_9GAMM</name>
<comment type="caution">
    <text evidence="2">The sequence shown here is derived from an EMBL/GenBank/DDBJ whole genome shotgun (WGS) entry which is preliminary data.</text>
</comment>
<sequence length="150" mass="16391">MNQHFTRIILLTCGLLCGCSNTLDPGEYAGKLKDRLATDIKDNGLKLFTYSARLVDAPLPDASDAGERPLRAAGRMSPKDRQQAAAHQAQALADWAAQIELGLGKTLEMTGYCRQGYIELYRSIAYGRGEIHGECNEGADAGDRQKFTLQ</sequence>
<protein>
    <recommendedName>
        <fullName evidence="4">Lipoprotein</fullName>
    </recommendedName>
</protein>
<evidence type="ECO:0000313" key="3">
    <source>
        <dbReference type="Proteomes" id="UP000737113"/>
    </source>
</evidence>
<dbReference type="Proteomes" id="UP000737113">
    <property type="component" value="Unassembled WGS sequence"/>
</dbReference>
<gene>
    <name evidence="2" type="ORF">HC757_03955</name>
</gene>
<evidence type="ECO:0000313" key="2">
    <source>
        <dbReference type="EMBL" id="NMH64321.1"/>
    </source>
</evidence>
<feature type="region of interest" description="Disordered" evidence="1">
    <location>
        <begin position="60"/>
        <end position="84"/>
    </location>
</feature>
<keyword evidence="3" id="KW-1185">Reference proteome</keyword>
<dbReference type="RefSeq" id="WP_169563006.1">
    <property type="nucleotide sequence ID" value="NZ_JAAXYH010000002.1"/>
</dbReference>
<organism evidence="2 3">
    <name type="scientific">Shewanella salipaludis</name>
    <dbReference type="NCBI Taxonomy" id="2723052"/>
    <lineage>
        <taxon>Bacteria</taxon>
        <taxon>Pseudomonadati</taxon>
        <taxon>Pseudomonadota</taxon>
        <taxon>Gammaproteobacteria</taxon>
        <taxon>Alteromonadales</taxon>
        <taxon>Shewanellaceae</taxon>
        <taxon>Shewanella</taxon>
    </lineage>
</organism>
<reference evidence="2" key="1">
    <citation type="submission" date="2020-04" db="EMBL/GenBank/DDBJ databases">
        <title>Description of Shewanella salipaludis sp. nov., isolated from a salt marsh.</title>
        <authorList>
            <person name="Park S."/>
            <person name="Yoon J.-H."/>
        </authorList>
    </citation>
    <scope>NUCLEOTIDE SEQUENCE</scope>
    <source>
        <strain evidence="2">SHSM-M6</strain>
    </source>
</reference>
<evidence type="ECO:0000256" key="1">
    <source>
        <dbReference type="SAM" id="MobiDB-lite"/>
    </source>
</evidence>
<dbReference type="AlphaFoldDB" id="A0A972FYN9"/>
<proteinExistence type="predicted"/>
<dbReference type="PROSITE" id="PS51257">
    <property type="entry name" value="PROKAR_LIPOPROTEIN"/>
    <property type="match status" value="1"/>
</dbReference>
<accession>A0A972FYN9</accession>
<dbReference type="EMBL" id="JAAXYH010000002">
    <property type="protein sequence ID" value="NMH64321.1"/>
    <property type="molecule type" value="Genomic_DNA"/>
</dbReference>